<evidence type="ECO:0000313" key="1">
    <source>
        <dbReference type="EMBL" id="GFH10977.1"/>
    </source>
</evidence>
<sequence>MGWQMLKRVVCKVSGQNSQGNHAFSCRCSTPTSSCMTHLRRSHDTAAISTSSCKVPFIASLLPAACSQPLRILAPKGTEVAFAMTMDQIMAATKVRFVPSFASVRDIPGILLDSLAHNSSVDRATYDAVVYASSSLGDLARGGALVDMQPYIKNDPKQVIAWSDLPPFESSLASKFGNNVSVALLLVRAVDLGGHGLLELCQTRKRRGQQAAHVYANGMIGPM</sequence>
<accession>A0A699YL40</accession>
<comment type="caution">
    <text evidence="1">The sequence shown here is derived from an EMBL/GenBank/DDBJ whole genome shotgun (WGS) entry which is preliminary data.</text>
</comment>
<dbReference type="AlphaFoldDB" id="A0A699YL40"/>
<dbReference type="Proteomes" id="UP000485058">
    <property type="component" value="Unassembled WGS sequence"/>
</dbReference>
<name>A0A699YL40_HAELA</name>
<organism evidence="1 2">
    <name type="scientific">Haematococcus lacustris</name>
    <name type="common">Green alga</name>
    <name type="synonym">Haematococcus pluvialis</name>
    <dbReference type="NCBI Taxonomy" id="44745"/>
    <lineage>
        <taxon>Eukaryota</taxon>
        <taxon>Viridiplantae</taxon>
        <taxon>Chlorophyta</taxon>
        <taxon>core chlorophytes</taxon>
        <taxon>Chlorophyceae</taxon>
        <taxon>CS clade</taxon>
        <taxon>Chlamydomonadales</taxon>
        <taxon>Haematococcaceae</taxon>
        <taxon>Haematococcus</taxon>
    </lineage>
</organism>
<keyword evidence="2" id="KW-1185">Reference proteome</keyword>
<proteinExistence type="predicted"/>
<evidence type="ECO:0000313" key="2">
    <source>
        <dbReference type="Proteomes" id="UP000485058"/>
    </source>
</evidence>
<protein>
    <submittedName>
        <fullName evidence="1">Uncharacterized protein</fullName>
    </submittedName>
</protein>
<gene>
    <name evidence="1" type="ORF">HaLaN_06392</name>
</gene>
<dbReference type="EMBL" id="BLLF01000363">
    <property type="protein sequence ID" value="GFH10977.1"/>
    <property type="molecule type" value="Genomic_DNA"/>
</dbReference>
<reference evidence="1 2" key="1">
    <citation type="submission" date="2020-02" db="EMBL/GenBank/DDBJ databases">
        <title>Draft genome sequence of Haematococcus lacustris strain NIES-144.</title>
        <authorList>
            <person name="Morimoto D."/>
            <person name="Nakagawa S."/>
            <person name="Yoshida T."/>
            <person name="Sawayama S."/>
        </authorList>
    </citation>
    <scope>NUCLEOTIDE SEQUENCE [LARGE SCALE GENOMIC DNA]</scope>
    <source>
        <strain evidence="1 2">NIES-144</strain>
    </source>
</reference>